<evidence type="ECO:0000313" key="4">
    <source>
        <dbReference type="Proteomes" id="UP001499978"/>
    </source>
</evidence>
<keyword evidence="1" id="KW-0732">Signal</keyword>
<sequence length="334" mass="35429">MSTGHRSRWLAALTAATLATAMLAAAPASAADPEGGTAKLRKALDSANKGYVSAKLRIDNSKKRQTELDAQLKTLAVEHAEVAGVASKMAARAYRNGPLTEVSLLLDSSSPDAFWTRANAMERLARADAGRLGRLTESQNRMRANQAALKLEIGEQTKQLAAMAKRKKEAEEALIEAGGGAITSGFLSANSALAKPAPRRSDGSWPDESCNVNDPTTSGCITPRTLHAMKEAKRAGFGRFVSCHRGGGGGEHPKGRACDFAAATGGFENVDASGGDKSYGDRLAAFYVRNAGRLGVLYVIWYRQIWMPSTGWRSYSGGPGPSATHTNHVHLSMQ</sequence>
<dbReference type="Pfam" id="PF26571">
    <property type="entry name" value="VldE"/>
    <property type="match status" value="1"/>
</dbReference>
<dbReference type="InterPro" id="IPR058593">
    <property type="entry name" value="ARB_07466-like_C"/>
</dbReference>
<gene>
    <name evidence="3" type="ORF">GCM10010201_22020</name>
</gene>
<dbReference type="Gene3D" id="6.10.250.3150">
    <property type="match status" value="1"/>
</dbReference>
<name>A0ABP6ATX4_9ACTN</name>
<feature type="signal peptide" evidence="1">
    <location>
        <begin position="1"/>
        <end position="30"/>
    </location>
</feature>
<evidence type="ECO:0000313" key="3">
    <source>
        <dbReference type="EMBL" id="GAA2523306.1"/>
    </source>
</evidence>
<comment type="caution">
    <text evidence="3">The sequence shown here is derived from an EMBL/GenBank/DDBJ whole genome shotgun (WGS) entry which is preliminary data.</text>
</comment>
<dbReference type="EMBL" id="BAAARY010000008">
    <property type="protein sequence ID" value="GAA2523306.1"/>
    <property type="molecule type" value="Genomic_DNA"/>
</dbReference>
<protein>
    <recommendedName>
        <fullName evidence="2">ARB-07466-like C-terminal domain-containing protein</fullName>
    </recommendedName>
</protein>
<dbReference type="RefSeq" id="WP_425565595.1">
    <property type="nucleotide sequence ID" value="NZ_BAAARY010000008.1"/>
</dbReference>
<evidence type="ECO:0000256" key="1">
    <source>
        <dbReference type="SAM" id="SignalP"/>
    </source>
</evidence>
<feature type="chain" id="PRO_5047359505" description="ARB-07466-like C-terminal domain-containing protein" evidence="1">
    <location>
        <begin position="31"/>
        <end position="334"/>
    </location>
</feature>
<evidence type="ECO:0000259" key="2">
    <source>
        <dbReference type="Pfam" id="PF26571"/>
    </source>
</evidence>
<proteinExistence type="predicted"/>
<organism evidence="3 4">
    <name type="scientific">Pilimelia columellifera subsp. columellifera</name>
    <dbReference type="NCBI Taxonomy" id="706583"/>
    <lineage>
        <taxon>Bacteria</taxon>
        <taxon>Bacillati</taxon>
        <taxon>Actinomycetota</taxon>
        <taxon>Actinomycetes</taxon>
        <taxon>Micromonosporales</taxon>
        <taxon>Micromonosporaceae</taxon>
        <taxon>Pilimelia</taxon>
    </lineage>
</organism>
<accession>A0ABP6ATX4</accession>
<reference evidence="4" key="1">
    <citation type="journal article" date="2019" name="Int. J. Syst. Evol. Microbiol.">
        <title>The Global Catalogue of Microorganisms (GCM) 10K type strain sequencing project: providing services to taxonomists for standard genome sequencing and annotation.</title>
        <authorList>
            <consortium name="The Broad Institute Genomics Platform"/>
            <consortium name="The Broad Institute Genome Sequencing Center for Infectious Disease"/>
            <person name="Wu L."/>
            <person name="Ma J."/>
        </authorList>
    </citation>
    <scope>NUCLEOTIDE SEQUENCE [LARGE SCALE GENOMIC DNA]</scope>
    <source>
        <strain evidence="4">JCM 3367</strain>
    </source>
</reference>
<keyword evidence="4" id="KW-1185">Reference proteome</keyword>
<dbReference type="Proteomes" id="UP001499978">
    <property type="component" value="Unassembled WGS sequence"/>
</dbReference>
<feature type="domain" description="ARB-07466-like C-terminal" evidence="2">
    <location>
        <begin position="218"/>
        <end position="325"/>
    </location>
</feature>